<dbReference type="PANTHER" id="PTHR47485:SF1">
    <property type="entry name" value="THYLAKOID LUMENAL 17.4 KDA PROTEIN, CHLOROPLASTIC"/>
    <property type="match status" value="1"/>
</dbReference>
<evidence type="ECO:0000256" key="1">
    <source>
        <dbReference type="ARBA" id="ARBA00022737"/>
    </source>
</evidence>
<keyword evidence="4" id="KW-1185">Reference proteome</keyword>
<keyword evidence="1" id="KW-0677">Repeat</keyword>
<dbReference type="Proteomes" id="UP001190700">
    <property type="component" value="Unassembled WGS sequence"/>
</dbReference>
<dbReference type="Pfam" id="PF00805">
    <property type="entry name" value="Pentapeptide"/>
    <property type="match status" value="2"/>
</dbReference>
<comment type="caution">
    <text evidence="3">The sequence shown here is derived from an EMBL/GenBank/DDBJ whole genome shotgun (WGS) entry which is preliminary data.</text>
</comment>
<evidence type="ECO:0000313" key="3">
    <source>
        <dbReference type="EMBL" id="KAK3282522.1"/>
    </source>
</evidence>
<dbReference type="AlphaFoldDB" id="A0AAE0GQV7"/>
<sequence length="243" mass="25465">MSSFSLLPLHAPAFIQKQPPVALRRRARGAMRTRSAARQERPCDPRSAVDATLRHIGGLAAAALLVAPGAGLAAEDLALGFFEVPRCSVEALSKAANTRASFSDFATESNPELYVNIEGCDYSGLDLSKEVLSGVKARGANFSGATFGPEASRADFRGANLSGANLISVNLYQTLFNGADLSGADLSGALATGTTFGFDTQSQTWTNLAGTIFEDTLLSSSGVKSLCLNPTLLEDDRDLLGCQ</sequence>
<gene>
    <name evidence="3" type="ORF">CYMTET_9746</name>
</gene>
<dbReference type="SUPFAM" id="SSF141571">
    <property type="entry name" value="Pentapeptide repeat-like"/>
    <property type="match status" value="1"/>
</dbReference>
<accession>A0AAE0GQV7</accession>
<organism evidence="3 4">
    <name type="scientific">Cymbomonas tetramitiformis</name>
    <dbReference type="NCBI Taxonomy" id="36881"/>
    <lineage>
        <taxon>Eukaryota</taxon>
        <taxon>Viridiplantae</taxon>
        <taxon>Chlorophyta</taxon>
        <taxon>Pyramimonadophyceae</taxon>
        <taxon>Pyramimonadales</taxon>
        <taxon>Pyramimonadaceae</taxon>
        <taxon>Cymbomonas</taxon>
    </lineage>
</organism>
<proteinExistence type="predicted"/>
<dbReference type="InterPro" id="IPR001646">
    <property type="entry name" value="5peptide_repeat"/>
</dbReference>
<dbReference type="EMBL" id="LGRX02003266">
    <property type="protein sequence ID" value="KAK3282522.1"/>
    <property type="molecule type" value="Genomic_DNA"/>
</dbReference>
<evidence type="ECO:0000256" key="2">
    <source>
        <dbReference type="SAM" id="MobiDB-lite"/>
    </source>
</evidence>
<name>A0AAE0GQV7_9CHLO</name>
<feature type="region of interest" description="Disordered" evidence="2">
    <location>
        <begin position="25"/>
        <end position="46"/>
    </location>
</feature>
<dbReference type="PANTHER" id="PTHR47485">
    <property type="entry name" value="THYLAKOID LUMENAL 17.4 KDA PROTEIN, CHLOROPLASTIC"/>
    <property type="match status" value="1"/>
</dbReference>
<reference evidence="3 4" key="1">
    <citation type="journal article" date="2015" name="Genome Biol. Evol.">
        <title>Comparative Genomics of a Bacterivorous Green Alga Reveals Evolutionary Causalities and Consequences of Phago-Mixotrophic Mode of Nutrition.</title>
        <authorList>
            <person name="Burns J.A."/>
            <person name="Paasch A."/>
            <person name="Narechania A."/>
            <person name="Kim E."/>
        </authorList>
    </citation>
    <scope>NUCLEOTIDE SEQUENCE [LARGE SCALE GENOMIC DNA]</scope>
    <source>
        <strain evidence="3 4">PLY_AMNH</strain>
    </source>
</reference>
<evidence type="ECO:0000313" key="4">
    <source>
        <dbReference type="Proteomes" id="UP001190700"/>
    </source>
</evidence>
<dbReference type="Gene3D" id="2.160.20.80">
    <property type="entry name" value="E3 ubiquitin-protein ligase SopA"/>
    <property type="match status" value="1"/>
</dbReference>
<protein>
    <submittedName>
        <fullName evidence="3">Uncharacterized protein</fullName>
    </submittedName>
</protein>